<reference evidence="3" key="1">
    <citation type="journal article" date="2013" name="Nature">
        <title>Draft genome of the wheat A-genome progenitor Triticum urartu.</title>
        <authorList>
            <person name="Ling H.Q."/>
            <person name="Zhao S."/>
            <person name="Liu D."/>
            <person name="Wang J."/>
            <person name="Sun H."/>
            <person name="Zhang C."/>
            <person name="Fan H."/>
            <person name="Li D."/>
            <person name="Dong L."/>
            <person name="Tao Y."/>
            <person name="Gao C."/>
            <person name="Wu H."/>
            <person name="Li Y."/>
            <person name="Cui Y."/>
            <person name="Guo X."/>
            <person name="Zheng S."/>
            <person name="Wang B."/>
            <person name="Yu K."/>
            <person name="Liang Q."/>
            <person name="Yang W."/>
            <person name="Lou X."/>
            <person name="Chen J."/>
            <person name="Feng M."/>
            <person name="Jian J."/>
            <person name="Zhang X."/>
            <person name="Luo G."/>
            <person name="Jiang Y."/>
            <person name="Liu J."/>
            <person name="Wang Z."/>
            <person name="Sha Y."/>
            <person name="Zhang B."/>
            <person name="Wu H."/>
            <person name="Tang D."/>
            <person name="Shen Q."/>
            <person name="Xue P."/>
            <person name="Zou S."/>
            <person name="Wang X."/>
            <person name="Liu X."/>
            <person name="Wang F."/>
            <person name="Yang Y."/>
            <person name="An X."/>
            <person name="Dong Z."/>
            <person name="Zhang K."/>
            <person name="Zhang X."/>
            <person name="Luo M.C."/>
            <person name="Dvorak J."/>
            <person name="Tong Y."/>
            <person name="Wang J."/>
            <person name="Yang H."/>
            <person name="Li Z."/>
            <person name="Wang D."/>
            <person name="Zhang A."/>
            <person name="Wang J."/>
        </authorList>
    </citation>
    <scope>NUCLEOTIDE SEQUENCE</scope>
    <source>
        <strain evidence="3">cv. G1812</strain>
    </source>
</reference>
<dbReference type="EnsemblPlants" id="TuG1812G0600000185.01.T01">
    <property type="protein sequence ID" value="TuG1812G0600000185.01.T01.cds371762"/>
    <property type="gene ID" value="TuG1812G0600000185.01"/>
</dbReference>
<sequence>MSEGESPRSVSPTTLGARVFSTLAQRNCGSLATTEATSAAERPRPARKASTASGLAGDLRWESLAEALTASGRVRPQVETRYSSTTKLGLGETAGAAAARRRRTGDAGEVAGHDMRWAMTRLRSWSMAARRRGIPVMGND</sequence>
<reference evidence="2" key="2">
    <citation type="submission" date="2018-03" db="EMBL/GenBank/DDBJ databases">
        <title>The Triticum urartu genome reveals the dynamic nature of wheat genome evolution.</title>
        <authorList>
            <person name="Ling H."/>
            <person name="Ma B."/>
            <person name="Shi X."/>
            <person name="Liu H."/>
            <person name="Dong L."/>
            <person name="Sun H."/>
            <person name="Cao Y."/>
            <person name="Gao Q."/>
            <person name="Zheng S."/>
            <person name="Li Y."/>
            <person name="Yu Y."/>
            <person name="Du H."/>
            <person name="Qi M."/>
            <person name="Li Y."/>
            <person name="Yu H."/>
            <person name="Cui Y."/>
            <person name="Wang N."/>
            <person name="Chen C."/>
            <person name="Wu H."/>
            <person name="Zhao Y."/>
            <person name="Zhang J."/>
            <person name="Li Y."/>
            <person name="Zhou W."/>
            <person name="Zhang B."/>
            <person name="Hu W."/>
            <person name="Eijk M."/>
            <person name="Tang J."/>
            <person name="Witsenboer H."/>
            <person name="Zhao S."/>
            <person name="Li Z."/>
            <person name="Zhang A."/>
            <person name="Wang D."/>
            <person name="Liang C."/>
        </authorList>
    </citation>
    <scope>NUCLEOTIDE SEQUENCE [LARGE SCALE GENOMIC DNA]</scope>
    <source>
        <strain evidence="2">cv. G1812</strain>
    </source>
</reference>
<proteinExistence type="predicted"/>
<evidence type="ECO:0000313" key="3">
    <source>
        <dbReference type="Proteomes" id="UP000015106"/>
    </source>
</evidence>
<feature type="region of interest" description="Disordered" evidence="1">
    <location>
        <begin position="31"/>
        <end position="54"/>
    </location>
</feature>
<dbReference type="AlphaFoldDB" id="A0A8R7UQ24"/>
<dbReference type="Proteomes" id="UP000015106">
    <property type="component" value="Chromosome 6"/>
</dbReference>
<evidence type="ECO:0000313" key="2">
    <source>
        <dbReference type="EnsemblPlants" id="TuG1812G0600000185.01.T01.cds371762"/>
    </source>
</evidence>
<evidence type="ECO:0000256" key="1">
    <source>
        <dbReference type="SAM" id="MobiDB-lite"/>
    </source>
</evidence>
<accession>A0A8R7UQ24</accession>
<keyword evidence="3" id="KW-1185">Reference proteome</keyword>
<name>A0A8R7UQ24_TRIUA</name>
<organism evidence="2 3">
    <name type="scientific">Triticum urartu</name>
    <name type="common">Red wild einkorn</name>
    <name type="synonym">Crithodium urartu</name>
    <dbReference type="NCBI Taxonomy" id="4572"/>
    <lineage>
        <taxon>Eukaryota</taxon>
        <taxon>Viridiplantae</taxon>
        <taxon>Streptophyta</taxon>
        <taxon>Embryophyta</taxon>
        <taxon>Tracheophyta</taxon>
        <taxon>Spermatophyta</taxon>
        <taxon>Magnoliopsida</taxon>
        <taxon>Liliopsida</taxon>
        <taxon>Poales</taxon>
        <taxon>Poaceae</taxon>
        <taxon>BOP clade</taxon>
        <taxon>Pooideae</taxon>
        <taxon>Triticodae</taxon>
        <taxon>Triticeae</taxon>
        <taxon>Triticinae</taxon>
        <taxon>Triticum</taxon>
    </lineage>
</organism>
<dbReference type="Gramene" id="TuG1812G0600000185.01.T01">
    <property type="protein sequence ID" value="TuG1812G0600000185.01.T01.cds371762"/>
    <property type="gene ID" value="TuG1812G0600000185.01"/>
</dbReference>
<reference evidence="2" key="3">
    <citation type="submission" date="2022-06" db="UniProtKB">
        <authorList>
            <consortium name="EnsemblPlants"/>
        </authorList>
    </citation>
    <scope>IDENTIFICATION</scope>
</reference>
<protein>
    <submittedName>
        <fullName evidence="2">Uncharacterized protein</fullName>
    </submittedName>
</protein>